<keyword evidence="1" id="KW-0677">Repeat</keyword>
<dbReference type="InterPro" id="IPR050498">
    <property type="entry name" value="Ycf3"/>
</dbReference>
<evidence type="ECO:0000256" key="3">
    <source>
        <dbReference type="PROSITE-ProRule" id="PRU00339"/>
    </source>
</evidence>
<dbReference type="KEGG" id="cyn:Cyan7425_3167"/>
<dbReference type="Pfam" id="PF00515">
    <property type="entry name" value="TPR_1"/>
    <property type="match status" value="1"/>
</dbReference>
<evidence type="ECO:0000256" key="2">
    <source>
        <dbReference type="ARBA" id="ARBA00022803"/>
    </source>
</evidence>
<dbReference type="HOGENOM" id="CLU_075251_0_0_3"/>
<protein>
    <submittedName>
        <fullName evidence="5">Tetratricopeptide TPR_2 repeat protein</fullName>
    </submittedName>
</protein>
<dbReference type="SMART" id="SM00028">
    <property type="entry name" value="TPR"/>
    <property type="match status" value="2"/>
</dbReference>
<evidence type="ECO:0000313" key="5">
    <source>
        <dbReference type="EMBL" id="ACL45495.1"/>
    </source>
</evidence>
<dbReference type="eggNOG" id="COG0457">
    <property type="taxonomic scope" value="Bacteria"/>
</dbReference>
<evidence type="ECO:0000256" key="4">
    <source>
        <dbReference type="SAM" id="Coils"/>
    </source>
</evidence>
<dbReference type="STRING" id="395961.Cyan7425_3167"/>
<dbReference type="PROSITE" id="PS50005">
    <property type="entry name" value="TPR"/>
    <property type="match status" value="1"/>
</dbReference>
<feature type="coiled-coil region" evidence="4">
    <location>
        <begin position="76"/>
        <end position="103"/>
    </location>
</feature>
<accession>B8HN26</accession>
<dbReference type="PROSITE" id="PS50293">
    <property type="entry name" value="TPR_REGION"/>
    <property type="match status" value="1"/>
</dbReference>
<dbReference type="EMBL" id="CP001344">
    <property type="protein sequence ID" value="ACL45495.1"/>
    <property type="molecule type" value="Genomic_DNA"/>
</dbReference>
<keyword evidence="2 3" id="KW-0802">TPR repeat</keyword>
<dbReference type="InterPro" id="IPR019734">
    <property type="entry name" value="TPR_rpt"/>
</dbReference>
<dbReference type="Pfam" id="PF13181">
    <property type="entry name" value="TPR_8"/>
    <property type="match status" value="1"/>
</dbReference>
<name>B8HN26_CYAP4</name>
<keyword evidence="4" id="KW-0175">Coiled coil</keyword>
<dbReference type="AlphaFoldDB" id="B8HN26"/>
<reference evidence="5" key="1">
    <citation type="submission" date="2009-01" db="EMBL/GenBank/DDBJ databases">
        <title>Complete sequence of chromosome Cyanothece sp. PCC 7425.</title>
        <authorList>
            <consortium name="US DOE Joint Genome Institute"/>
            <person name="Lucas S."/>
            <person name="Copeland A."/>
            <person name="Lapidus A."/>
            <person name="Glavina del Rio T."/>
            <person name="Dalin E."/>
            <person name="Tice H."/>
            <person name="Bruce D."/>
            <person name="Goodwin L."/>
            <person name="Pitluck S."/>
            <person name="Sims D."/>
            <person name="Meineke L."/>
            <person name="Brettin T."/>
            <person name="Detter J.C."/>
            <person name="Han C."/>
            <person name="Larimer F."/>
            <person name="Land M."/>
            <person name="Hauser L."/>
            <person name="Kyrpides N."/>
            <person name="Ovchinnikova G."/>
            <person name="Liberton M."/>
            <person name="Stoeckel J."/>
            <person name="Banerjee A."/>
            <person name="Singh A."/>
            <person name="Page L."/>
            <person name="Sato H."/>
            <person name="Zhao L."/>
            <person name="Sherman L."/>
            <person name="Pakrasi H."/>
            <person name="Richardson P."/>
        </authorList>
    </citation>
    <scope>NUCLEOTIDE SEQUENCE</scope>
    <source>
        <strain evidence="5">PCC 7425</strain>
    </source>
</reference>
<proteinExistence type="predicted"/>
<dbReference type="OrthoDB" id="435074at2"/>
<organism evidence="5">
    <name type="scientific">Cyanothece sp. (strain PCC 7425 / ATCC 29141)</name>
    <dbReference type="NCBI Taxonomy" id="395961"/>
    <lineage>
        <taxon>Bacteria</taxon>
        <taxon>Bacillati</taxon>
        <taxon>Cyanobacteriota</taxon>
        <taxon>Cyanophyceae</taxon>
        <taxon>Gomontiellales</taxon>
        <taxon>Cyanothecaceae</taxon>
        <taxon>Cyanothece</taxon>
    </lineage>
</organism>
<dbReference type="PANTHER" id="PTHR44858">
    <property type="entry name" value="TETRATRICOPEPTIDE REPEAT PROTEIN 6"/>
    <property type="match status" value="1"/>
</dbReference>
<dbReference type="InterPro" id="IPR011990">
    <property type="entry name" value="TPR-like_helical_dom_sf"/>
</dbReference>
<evidence type="ECO:0000256" key="1">
    <source>
        <dbReference type="ARBA" id="ARBA00022737"/>
    </source>
</evidence>
<gene>
    <name evidence="5" type="ordered locus">Cyan7425_3167</name>
</gene>
<dbReference type="Gene3D" id="1.25.40.10">
    <property type="entry name" value="Tetratricopeptide repeat domain"/>
    <property type="match status" value="1"/>
</dbReference>
<dbReference type="SUPFAM" id="SSF48452">
    <property type="entry name" value="TPR-like"/>
    <property type="match status" value="1"/>
</dbReference>
<feature type="repeat" description="TPR" evidence="3">
    <location>
        <begin position="152"/>
        <end position="185"/>
    </location>
</feature>
<sequence>MHDQLPTPSPDKGAVPTSLEVVTVVAGLGGAIATVITQQVLLAAAASASLSIAAGLNLLNRQRLLQGLRQDQQTAITSLVQRYEEQQQRLEHLSHQLAGVEHLTSDLSRDAKDLHDYAHGLGTEQKQIETVVGCLREIETCTLAIQREPNDGKAYYNRGLTHQRLGDLAAAIADYTAAIHLNPDCARAYHNRGVALSRQGHRQAALEDLRAAAKHFFERGDLDSYQKARDLSKQLHQLEPAEPAQTADFDLAVDVLFA</sequence>
<dbReference type="PANTHER" id="PTHR44858:SF1">
    <property type="entry name" value="UDP-N-ACETYLGLUCOSAMINE--PEPTIDE N-ACETYLGLUCOSAMINYLTRANSFERASE SPINDLY-RELATED"/>
    <property type="match status" value="1"/>
</dbReference>